<feature type="transmembrane region" description="Helical" evidence="7">
    <location>
        <begin position="35"/>
        <end position="57"/>
    </location>
</feature>
<comment type="subcellular location">
    <subcellularLocation>
        <location evidence="1">Membrane</location>
        <topology evidence="1">Multi-pass membrane protein</topology>
    </subcellularLocation>
</comment>
<dbReference type="GO" id="GO:0016020">
    <property type="term" value="C:membrane"/>
    <property type="evidence" value="ECO:0007669"/>
    <property type="project" value="UniProtKB-SubCell"/>
</dbReference>
<dbReference type="Proteomes" id="UP000323930">
    <property type="component" value="Unassembled WGS sequence"/>
</dbReference>
<keyword evidence="4 7" id="KW-0812">Transmembrane</keyword>
<organism evidence="9 10">
    <name type="scientific">Seonamhaeicola marinus</name>
    <dbReference type="NCBI Taxonomy" id="1912246"/>
    <lineage>
        <taxon>Bacteria</taxon>
        <taxon>Pseudomonadati</taxon>
        <taxon>Bacteroidota</taxon>
        <taxon>Flavobacteriia</taxon>
        <taxon>Flavobacteriales</taxon>
        <taxon>Flavobacteriaceae</taxon>
    </lineage>
</organism>
<evidence type="ECO:0000256" key="6">
    <source>
        <dbReference type="ARBA" id="ARBA00023136"/>
    </source>
</evidence>
<feature type="transmembrane region" description="Helical" evidence="7">
    <location>
        <begin position="131"/>
        <end position="158"/>
    </location>
</feature>
<evidence type="ECO:0000256" key="7">
    <source>
        <dbReference type="SAM" id="Phobius"/>
    </source>
</evidence>
<protein>
    <submittedName>
        <fullName evidence="9">Sugar porter family MFS transporter</fullName>
    </submittedName>
</protein>
<dbReference type="InterPro" id="IPR003663">
    <property type="entry name" value="Sugar/inositol_transpt"/>
</dbReference>
<feature type="domain" description="Major facilitator superfamily (MFS) profile" evidence="8">
    <location>
        <begin position="1"/>
        <end position="224"/>
    </location>
</feature>
<gene>
    <name evidence="9" type="ORF">FUA24_03725</name>
</gene>
<evidence type="ECO:0000256" key="3">
    <source>
        <dbReference type="ARBA" id="ARBA00022448"/>
    </source>
</evidence>
<evidence type="ECO:0000313" key="10">
    <source>
        <dbReference type="Proteomes" id="UP000323930"/>
    </source>
</evidence>
<dbReference type="Pfam" id="PF00083">
    <property type="entry name" value="Sugar_tr"/>
    <property type="match status" value="1"/>
</dbReference>
<dbReference type="OrthoDB" id="9783823at2"/>
<dbReference type="PANTHER" id="PTHR48020:SF12">
    <property type="entry name" value="PROTON MYO-INOSITOL COTRANSPORTER"/>
    <property type="match status" value="1"/>
</dbReference>
<keyword evidence="5 7" id="KW-1133">Transmembrane helix</keyword>
<dbReference type="InterPro" id="IPR005828">
    <property type="entry name" value="MFS_sugar_transport-like"/>
</dbReference>
<sequence length="239" mass="26389">MSLTKIESLITEIGESTKTPSQKSNFWTKKHSKPIALAIVIAAFNQLSGINIILYFAPRLLSMAGIEDALASSVSLGVTNLIFTFVGLWFIDRLGRKSLLYVGSLGYIISLGACAFAFLSVNDVSQMTTGLSWLVLISIMVFIASHAVGQGAVIWVFISEIFPNEHRAYGQALGSFTHWFFAALLTFLFPLAIEQIDAGYIFGFFSLMMVLQLLWVKTKVPETKGKTLEEMNELLSKTK</sequence>
<dbReference type="AlphaFoldDB" id="A0A5D0J5Q3"/>
<dbReference type="GO" id="GO:0022857">
    <property type="term" value="F:transmembrane transporter activity"/>
    <property type="evidence" value="ECO:0007669"/>
    <property type="project" value="InterPro"/>
</dbReference>
<evidence type="ECO:0000313" key="9">
    <source>
        <dbReference type="EMBL" id="TYA89252.1"/>
    </source>
</evidence>
<dbReference type="EMBL" id="VSDQ01000241">
    <property type="protein sequence ID" value="TYA89252.1"/>
    <property type="molecule type" value="Genomic_DNA"/>
</dbReference>
<evidence type="ECO:0000256" key="2">
    <source>
        <dbReference type="ARBA" id="ARBA00010992"/>
    </source>
</evidence>
<evidence type="ECO:0000256" key="4">
    <source>
        <dbReference type="ARBA" id="ARBA00022692"/>
    </source>
</evidence>
<dbReference type="Gene3D" id="1.20.1250.20">
    <property type="entry name" value="MFS general substrate transporter like domains"/>
    <property type="match status" value="1"/>
</dbReference>
<comment type="similarity">
    <text evidence="2">Belongs to the major facilitator superfamily. Sugar transporter (TC 2.A.1.1) family.</text>
</comment>
<dbReference type="PRINTS" id="PR00171">
    <property type="entry name" value="SUGRTRNSPORT"/>
</dbReference>
<evidence type="ECO:0000256" key="1">
    <source>
        <dbReference type="ARBA" id="ARBA00004141"/>
    </source>
</evidence>
<feature type="transmembrane region" description="Helical" evidence="7">
    <location>
        <begin position="98"/>
        <end position="119"/>
    </location>
</feature>
<feature type="transmembrane region" description="Helical" evidence="7">
    <location>
        <begin position="199"/>
        <end position="216"/>
    </location>
</feature>
<keyword evidence="6 7" id="KW-0472">Membrane</keyword>
<feature type="transmembrane region" description="Helical" evidence="7">
    <location>
        <begin position="170"/>
        <end position="193"/>
    </location>
</feature>
<dbReference type="PANTHER" id="PTHR48020">
    <property type="entry name" value="PROTON MYO-INOSITOL COTRANSPORTER"/>
    <property type="match status" value="1"/>
</dbReference>
<proteinExistence type="inferred from homology"/>
<dbReference type="InterPro" id="IPR050814">
    <property type="entry name" value="Myo-inositol_Transporter"/>
</dbReference>
<dbReference type="InterPro" id="IPR036259">
    <property type="entry name" value="MFS_trans_sf"/>
</dbReference>
<keyword evidence="3" id="KW-0813">Transport</keyword>
<feature type="transmembrane region" description="Helical" evidence="7">
    <location>
        <begin position="69"/>
        <end position="91"/>
    </location>
</feature>
<evidence type="ECO:0000259" key="8">
    <source>
        <dbReference type="PROSITE" id="PS50850"/>
    </source>
</evidence>
<comment type="caution">
    <text evidence="9">The sequence shown here is derived from an EMBL/GenBank/DDBJ whole genome shotgun (WGS) entry which is preliminary data.</text>
</comment>
<name>A0A5D0J5Q3_9FLAO</name>
<keyword evidence="10" id="KW-1185">Reference proteome</keyword>
<dbReference type="PROSITE" id="PS50850">
    <property type="entry name" value="MFS"/>
    <property type="match status" value="1"/>
</dbReference>
<evidence type="ECO:0000256" key="5">
    <source>
        <dbReference type="ARBA" id="ARBA00022989"/>
    </source>
</evidence>
<dbReference type="InterPro" id="IPR020846">
    <property type="entry name" value="MFS_dom"/>
</dbReference>
<accession>A0A5D0J5Q3</accession>
<reference evidence="9 10" key="1">
    <citation type="submission" date="2019-08" db="EMBL/GenBank/DDBJ databases">
        <title>Seonamhaeicola sediminis sp. nov., isolated from marine sediment.</title>
        <authorList>
            <person name="Cao W.R."/>
        </authorList>
    </citation>
    <scope>NUCLEOTIDE SEQUENCE [LARGE SCALE GENOMIC DNA]</scope>
    <source>
        <strain evidence="9 10">B011</strain>
    </source>
</reference>
<dbReference type="InterPro" id="IPR005829">
    <property type="entry name" value="Sugar_transporter_CS"/>
</dbReference>
<dbReference type="SUPFAM" id="SSF103473">
    <property type="entry name" value="MFS general substrate transporter"/>
    <property type="match status" value="1"/>
</dbReference>
<dbReference type="PROSITE" id="PS00216">
    <property type="entry name" value="SUGAR_TRANSPORT_1"/>
    <property type="match status" value="1"/>
</dbReference>